<gene>
    <name evidence="1" type="ORF">Ctob_007002</name>
</gene>
<dbReference type="OrthoDB" id="40547at2759"/>
<dbReference type="AlphaFoldDB" id="A0A0M0JWL9"/>
<sequence length="180" mass="19486">RIRPVRSVETTDEASGEASVDVWDELSFAHDEHGAPYYYEKWSRHPDGYGTPSLALRAAPGTARDALLVVCGDHFAYVVSRPIHTAELSPYGRSLAEVVDEALARGARDVAEACLLLEAGHGRRSSGWQIAHSLQPWRVGSSLVDVFGTSLDGGLKGRVTMLHELEAACADGWSDGAREE</sequence>
<evidence type="ECO:0000313" key="2">
    <source>
        <dbReference type="Proteomes" id="UP000037460"/>
    </source>
</evidence>
<evidence type="ECO:0000313" key="1">
    <source>
        <dbReference type="EMBL" id="KOO30727.1"/>
    </source>
</evidence>
<dbReference type="EMBL" id="JWZX01002173">
    <property type="protein sequence ID" value="KOO30727.1"/>
    <property type="molecule type" value="Genomic_DNA"/>
</dbReference>
<protein>
    <submittedName>
        <fullName evidence="1">Uncharacterized protein</fullName>
    </submittedName>
</protein>
<feature type="non-terminal residue" evidence="1">
    <location>
        <position position="1"/>
    </location>
</feature>
<proteinExistence type="predicted"/>
<reference evidence="2" key="1">
    <citation type="journal article" date="2015" name="PLoS Genet.">
        <title>Genome Sequence and Transcriptome Analyses of Chrysochromulina tobin: Metabolic Tools for Enhanced Algal Fitness in the Prominent Order Prymnesiales (Haptophyceae).</title>
        <authorList>
            <person name="Hovde B.T."/>
            <person name="Deodato C.R."/>
            <person name="Hunsperger H.M."/>
            <person name="Ryken S.A."/>
            <person name="Yost W."/>
            <person name="Jha R.K."/>
            <person name="Patterson J."/>
            <person name="Monnat R.J. Jr."/>
            <person name="Barlow S.B."/>
            <person name="Starkenburg S.R."/>
            <person name="Cattolico R.A."/>
        </authorList>
    </citation>
    <scope>NUCLEOTIDE SEQUENCE</scope>
    <source>
        <strain evidence="2">CCMP291</strain>
    </source>
</reference>
<feature type="non-terminal residue" evidence="1">
    <location>
        <position position="180"/>
    </location>
</feature>
<name>A0A0M0JWL9_9EUKA</name>
<accession>A0A0M0JWL9</accession>
<comment type="caution">
    <text evidence="1">The sequence shown here is derived from an EMBL/GenBank/DDBJ whole genome shotgun (WGS) entry which is preliminary data.</text>
</comment>
<organism evidence="1 2">
    <name type="scientific">Chrysochromulina tobinii</name>
    <dbReference type="NCBI Taxonomy" id="1460289"/>
    <lineage>
        <taxon>Eukaryota</taxon>
        <taxon>Haptista</taxon>
        <taxon>Haptophyta</taxon>
        <taxon>Prymnesiophyceae</taxon>
        <taxon>Prymnesiales</taxon>
        <taxon>Chrysochromulinaceae</taxon>
        <taxon>Chrysochromulina</taxon>
    </lineage>
</organism>
<keyword evidence="2" id="KW-1185">Reference proteome</keyword>
<dbReference type="Proteomes" id="UP000037460">
    <property type="component" value="Unassembled WGS sequence"/>
</dbReference>